<accession>A0ABR3AE41</accession>
<dbReference type="InterPro" id="IPR057460">
    <property type="entry name" value="CAF17_C"/>
</dbReference>
<dbReference type="InterPro" id="IPR027266">
    <property type="entry name" value="TrmE/GcvT-like"/>
</dbReference>
<evidence type="ECO:0000256" key="1">
    <source>
        <dbReference type="ARBA" id="ARBA00004173"/>
    </source>
</evidence>
<comment type="caution">
    <text evidence="6">The sequence shown here is derived from an EMBL/GenBank/DDBJ whole genome shotgun (WGS) entry which is preliminary data.</text>
</comment>
<proteinExistence type="inferred from homology"/>
<sequence>MSFGLPQALRNLLHNGPSIARIPSRSVTAVTGSQASEFLNGMLASSVPDTPKRPFFSAILNAQGRVLYDLLVYSDQDINGRPGYLLEYDSRPSEATPLHDLLKRFVLRSKVKIRDVSSEFDAWAAWHSEHTETDLKKEWRFAESGAIEPAWPDSHSADHWPWGLGDRILIDRRAPGMGSRYLVRKGDKPQITSSFDEVPSDMYTIHRILRGVPEGIHDITPTTAFPMESNLDVMGGLDFRKGCYVGQELTVRTYHKGAVRKRILPVMIKSHGGDLATTTLAPELDIKASVLQLPLTEQKIPRPRGNGKLLTSINGVGLALMRLEHVAGAEKKELELNISAGSEGSPEKYSIEHWWPDWWPRESRA</sequence>
<dbReference type="NCBIfam" id="TIGR03317">
    <property type="entry name" value="ygfZ_signature"/>
    <property type="match status" value="1"/>
</dbReference>
<keyword evidence="2" id="KW-0809">Transit peptide</keyword>
<dbReference type="Gene3D" id="3.30.1360.120">
    <property type="entry name" value="Probable tRNA modification gtpase trme, domain 1"/>
    <property type="match status" value="1"/>
</dbReference>
<organism evidence="6 7">
    <name type="scientific">Marasmius tenuissimus</name>
    <dbReference type="NCBI Taxonomy" id="585030"/>
    <lineage>
        <taxon>Eukaryota</taxon>
        <taxon>Fungi</taxon>
        <taxon>Dikarya</taxon>
        <taxon>Basidiomycota</taxon>
        <taxon>Agaricomycotina</taxon>
        <taxon>Agaricomycetes</taxon>
        <taxon>Agaricomycetidae</taxon>
        <taxon>Agaricales</taxon>
        <taxon>Marasmiineae</taxon>
        <taxon>Marasmiaceae</taxon>
        <taxon>Marasmius</taxon>
    </lineage>
</organism>
<evidence type="ECO:0000313" key="7">
    <source>
        <dbReference type="Proteomes" id="UP001437256"/>
    </source>
</evidence>
<dbReference type="Proteomes" id="UP001437256">
    <property type="component" value="Unassembled WGS sequence"/>
</dbReference>
<dbReference type="PANTHER" id="PTHR22602:SF0">
    <property type="entry name" value="TRANSFERASE CAF17, MITOCHONDRIAL-RELATED"/>
    <property type="match status" value="1"/>
</dbReference>
<dbReference type="SUPFAM" id="SSF103025">
    <property type="entry name" value="Folate-binding domain"/>
    <property type="match status" value="1"/>
</dbReference>
<name>A0ABR3AE41_9AGAR</name>
<evidence type="ECO:0000256" key="4">
    <source>
        <dbReference type="ARBA" id="ARBA00093447"/>
    </source>
</evidence>
<evidence type="ECO:0000313" key="6">
    <source>
        <dbReference type="EMBL" id="KAL0070827.1"/>
    </source>
</evidence>
<gene>
    <name evidence="6" type="primary">CAF17</name>
    <name evidence="6" type="ORF">AAF712_002048</name>
</gene>
<dbReference type="EMBL" id="JBBXMP010000005">
    <property type="protein sequence ID" value="KAL0070827.1"/>
    <property type="molecule type" value="Genomic_DNA"/>
</dbReference>
<dbReference type="InterPro" id="IPR045179">
    <property type="entry name" value="YgfZ/GcvT"/>
</dbReference>
<keyword evidence="7" id="KW-1185">Reference proteome</keyword>
<dbReference type="InterPro" id="IPR017703">
    <property type="entry name" value="YgfZ/GCV_T_CS"/>
</dbReference>
<keyword evidence="3" id="KW-0496">Mitochondrion</keyword>
<dbReference type="Pfam" id="PF25455">
    <property type="entry name" value="Beta-barrel_CAF17_C"/>
    <property type="match status" value="1"/>
</dbReference>
<protein>
    <submittedName>
        <fullName evidence="6">Ccr4 associated factor</fullName>
    </submittedName>
</protein>
<feature type="domain" description="CAF17 C-terminal" evidence="5">
    <location>
        <begin position="260"/>
        <end position="360"/>
    </location>
</feature>
<reference evidence="6 7" key="1">
    <citation type="submission" date="2024-05" db="EMBL/GenBank/DDBJ databases">
        <title>A draft genome resource for the thread blight pathogen Marasmius tenuissimus strain MS-2.</title>
        <authorList>
            <person name="Yulfo-Soto G.E."/>
            <person name="Baruah I.K."/>
            <person name="Amoako-Attah I."/>
            <person name="Bukari Y."/>
            <person name="Meinhardt L.W."/>
            <person name="Bailey B.A."/>
            <person name="Cohen S.P."/>
        </authorList>
    </citation>
    <scope>NUCLEOTIDE SEQUENCE [LARGE SCALE GENOMIC DNA]</scope>
    <source>
        <strain evidence="6 7">MS-2</strain>
    </source>
</reference>
<dbReference type="PANTHER" id="PTHR22602">
    <property type="entry name" value="TRANSFERASE CAF17, MITOCHONDRIAL-RELATED"/>
    <property type="match status" value="1"/>
</dbReference>
<comment type="similarity">
    <text evidence="4">Belongs to the GcvT family. CAF17/IBA57 subfamily.</text>
</comment>
<evidence type="ECO:0000256" key="2">
    <source>
        <dbReference type="ARBA" id="ARBA00022946"/>
    </source>
</evidence>
<comment type="subcellular location">
    <subcellularLocation>
        <location evidence="1">Mitochondrion</location>
    </subcellularLocation>
</comment>
<evidence type="ECO:0000256" key="3">
    <source>
        <dbReference type="ARBA" id="ARBA00023128"/>
    </source>
</evidence>
<evidence type="ECO:0000259" key="5">
    <source>
        <dbReference type="Pfam" id="PF25455"/>
    </source>
</evidence>